<evidence type="ECO:0000259" key="5">
    <source>
        <dbReference type="PROSITE" id="PS50893"/>
    </source>
</evidence>
<dbReference type="InterPro" id="IPR051120">
    <property type="entry name" value="ABC_AA/LPS_Transport"/>
</dbReference>
<dbReference type="Pfam" id="PF12399">
    <property type="entry name" value="BCA_ABC_TP_C"/>
    <property type="match status" value="1"/>
</dbReference>
<keyword evidence="2" id="KW-1003">Cell membrane</keyword>
<organism evidence="6 7">
    <name type="scientific">Variovorax defluvii</name>
    <dbReference type="NCBI Taxonomy" id="913761"/>
    <lineage>
        <taxon>Bacteria</taxon>
        <taxon>Pseudomonadati</taxon>
        <taxon>Pseudomonadota</taxon>
        <taxon>Betaproteobacteria</taxon>
        <taxon>Burkholderiales</taxon>
        <taxon>Comamonadaceae</taxon>
        <taxon>Variovorax</taxon>
    </lineage>
</organism>
<dbReference type="PROSITE" id="PS50893">
    <property type="entry name" value="ABC_TRANSPORTER_2"/>
    <property type="match status" value="1"/>
</dbReference>
<accession>A0ABP8HEM4</accession>
<evidence type="ECO:0000256" key="2">
    <source>
        <dbReference type="ARBA" id="ARBA00022475"/>
    </source>
</evidence>
<dbReference type="InterPro" id="IPR027417">
    <property type="entry name" value="P-loop_NTPase"/>
</dbReference>
<dbReference type="InterPro" id="IPR003593">
    <property type="entry name" value="AAA+_ATPase"/>
</dbReference>
<dbReference type="Pfam" id="PF00005">
    <property type="entry name" value="ABC_tran"/>
    <property type="match status" value="1"/>
</dbReference>
<proteinExistence type="predicted"/>
<comment type="caution">
    <text evidence="6">The sequence shown here is derived from an EMBL/GenBank/DDBJ whole genome shotgun (WGS) entry which is preliminary data.</text>
</comment>
<keyword evidence="4 6" id="KW-0067">ATP-binding</keyword>
<dbReference type="InterPro" id="IPR003439">
    <property type="entry name" value="ABC_transporter-like_ATP-bd"/>
</dbReference>
<dbReference type="InterPro" id="IPR032823">
    <property type="entry name" value="BCA_ABC_TP_C"/>
</dbReference>
<dbReference type="GO" id="GO:0005524">
    <property type="term" value="F:ATP binding"/>
    <property type="evidence" value="ECO:0007669"/>
    <property type="project" value="UniProtKB-KW"/>
</dbReference>
<gene>
    <name evidence="6" type="ORF">GCM10023165_16620</name>
</gene>
<keyword evidence="3" id="KW-0547">Nucleotide-binding</keyword>
<evidence type="ECO:0000313" key="6">
    <source>
        <dbReference type="EMBL" id="GAA4338108.1"/>
    </source>
</evidence>
<dbReference type="RefSeq" id="WP_345537144.1">
    <property type="nucleotide sequence ID" value="NZ_BAABGJ010000012.1"/>
</dbReference>
<dbReference type="PANTHER" id="PTHR45772">
    <property type="entry name" value="CONSERVED COMPONENT OF ABC TRANSPORTER FOR NATURAL AMINO ACIDS-RELATED"/>
    <property type="match status" value="1"/>
</dbReference>
<evidence type="ECO:0000256" key="1">
    <source>
        <dbReference type="ARBA" id="ARBA00022448"/>
    </source>
</evidence>
<dbReference type="SUPFAM" id="SSF52540">
    <property type="entry name" value="P-loop containing nucleoside triphosphate hydrolases"/>
    <property type="match status" value="1"/>
</dbReference>
<keyword evidence="7" id="KW-1185">Reference proteome</keyword>
<feature type="domain" description="ABC transporter" evidence="5">
    <location>
        <begin position="6"/>
        <end position="238"/>
    </location>
</feature>
<dbReference type="Proteomes" id="UP001500975">
    <property type="component" value="Unassembled WGS sequence"/>
</dbReference>
<dbReference type="SMART" id="SM00382">
    <property type="entry name" value="AAA"/>
    <property type="match status" value="1"/>
</dbReference>
<evidence type="ECO:0000256" key="3">
    <source>
        <dbReference type="ARBA" id="ARBA00022741"/>
    </source>
</evidence>
<sequence>MAEPLLHLAKVSRAFGGLKAVQDVSLAVTEGRLCALIGPNGAGKTTLFALMSGFLRPDSGTVRFAGQDITGREPHRNARAGMTRTFQIVQPFAAQTVRENVAVGAHLHVRSRARALSQAEQVAHQVGLGPQLDKPASDLTVAGRKRLELARALATRPRLLLLDEVLAGLNPQEIAEMMPVVRGIADSGVTVLMIEHVMQAVMHLAEHVWVLAQGRLIAEGSPQDVTSNEQVIEAYLGQGTAARLRKAQVPA</sequence>
<dbReference type="Gene3D" id="3.40.50.300">
    <property type="entry name" value="P-loop containing nucleotide triphosphate hydrolases"/>
    <property type="match status" value="1"/>
</dbReference>
<evidence type="ECO:0000256" key="4">
    <source>
        <dbReference type="ARBA" id="ARBA00022840"/>
    </source>
</evidence>
<name>A0ABP8HEM4_9BURK</name>
<protein>
    <submittedName>
        <fullName evidence="6">ABC transporter ATP-binding protein</fullName>
    </submittedName>
</protein>
<dbReference type="PANTHER" id="PTHR45772:SF7">
    <property type="entry name" value="AMINO ACID ABC TRANSPORTER ATP-BINDING PROTEIN"/>
    <property type="match status" value="1"/>
</dbReference>
<evidence type="ECO:0000313" key="7">
    <source>
        <dbReference type="Proteomes" id="UP001500975"/>
    </source>
</evidence>
<keyword evidence="1" id="KW-0813">Transport</keyword>
<dbReference type="CDD" id="cd03219">
    <property type="entry name" value="ABC_Mj1267_LivG_branched"/>
    <property type="match status" value="1"/>
</dbReference>
<dbReference type="EMBL" id="BAABGJ010000012">
    <property type="protein sequence ID" value="GAA4338108.1"/>
    <property type="molecule type" value="Genomic_DNA"/>
</dbReference>
<keyword evidence="2" id="KW-0472">Membrane</keyword>
<reference evidence="7" key="1">
    <citation type="journal article" date="2019" name="Int. J. Syst. Evol. Microbiol.">
        <title>The Global Catalogue of Microorganisms (GCM) 10K type strain sequencing project: providing services to taxonomists for standard genome sequencing and annotation.</title>
        <authorList>
            <consortium name="The Broad Institute Genomics Platform"/>
            <consortium name="The Broad Institute Genome Sequencing Center for Infectious Disease"/>
            <person name="Wu L."/>
            <person name="Ma J."/>
        </authorList>
    </citation>
    <scope>NUCLEOTIDE SEQUENCE [LARGE SCALE GENOMIC DNA]</scope>
    <source>
        <strain evidence="7">JCM 17804</strain>
    </source>
</reference>